<feature type="domain" description="Methyltransferase type 11" evidence="2">
    <location>
        <begin position="67"/>
        <end position="167"/>
    </location>
</feature>
<dbReference type="Gene3D" id="3.40.50.150">
    <property type="entry name" value="Vaccinia Virus protein VP39"/>
    <property type="match status" value="1"/>
</dbReference>
<dbReference type="InterPro" id="IPR050447">
    <property type="entry name" value="Erg6_SMT_methyltransf"/>
</dbReference>
<protein>
    <submittedName>
        <fullName evidence="3">Methyltransferase domain-containing protein</fullName>
    </submittedName>
</protein>
<sequence>MYLRSLAPVKEYLVVLLDVYSRTHELDEQSIGAVAARLEARSSSVRYMGMLHEYLDVADVGGAEHVLALGCGTGVEVRELIRRPDFHGKVTAIDISAELINRAKAFAAQEGRGERVEWLVDDAQSLNLTTAFFDLVIAHTLVSHVPQPKRVLQEAARVVRPGGTVIIFDGDYATLTFGPDREMDERIITALITNPRVMRTMPHLLRDVGLELADSRGWVLTEIGRADFFLAALQSFSVLLPKTGVATPQEVEAFVASQREASEKNTFFAGYNYYALIAKRPL</sequence>
<dbReference type="GO" id="GO:0032259">
    <property type="term" value="P:methylation"/>
    <property type="evidence" value="ECO:0007669"/>
    <property type="project" value="UniProtKB-KW"/>
</dbReference>
<dbReference type="GO" id="GO:0008168">
    <property type="term" value="F:methyltransferase activity"/>
    <property type="evidence" value="ECO:0007669"/>
    <property type="project" value="UniProtKB-KW"/>
</dbReference>
<proteinExistence type="predicted"/>
<evidence type="ECO:0000259" key="2">
    <source>
        <dbReference type="Pfam" id="PF08241"/>
    </source>
</evidence>
<accession>A0ABZ0EIL7</accession>
<organism evidence="3 4">
    <name type="scientific">Paraburkholderia kirstenboschensis</name>
    <dbReference type="NCBI Taxonomy" id="1245436"/>
    <lineage>
        <taxon>Bacteria</taxon>
        <taxon>Pseudomonadati</taxon>
        <taxon>Pseudomonadota</taxon>
        <taxon>Betaproteobacteria</taxon>
        <taxon>Burkholderiales</taxon>
        <taxon>Burkholderiaceae</taxon>
        <taxon>Paraburkholderia</taxon>
    </lineage>
</organism>
<reference evidence="3 4" key="1">
    <citation type="submission" date="2023-10" db="EMBL/GenBank/DDBJ databases">
        <title>Surface-active antibiotics is a multifunctional adaptation for post-fire microbes.</title>
        <authorList>
            <person name="Liu M.D."/>
            <person name="Du Y."/>
            <person name="Koupaei S.K."/>
            <person name="Kim N.R."/>
            <person name="Zhang W."/>
            <person name="Traxler M.F."/>
        </authorList>
    </citation>
    <scope>NUCLEOTIDE SEQUENCE [LARGE SCALE GENOMIC DNA]</scope>
    <source>
        <strain evidence="3 4">F3</strain>
    </source>
</reference>
<dbReference type="EMBL" id="CP136512">
    <property type="protein sequence ID" value="WOD17059.1"/>
    <property type="molecule type" value="Genomic_DNA"/>
</dbReference>
<dbReference type="PANTHER" id="PTHR44068">
    <property type="entry name" value="ZGC:194242"/>
    <property type="match status" value="1"/>
</dbReference>
<dbReference type="SUPFAM" id="SSF53335">
    <property type="entry name" value="S-adenosyl-L-methionine-dependent methyltransferases"/>
    <property type="match status" value="1"/>
</dbReference>
<gene>
    <name evidence="3" type="ORF">RW095_14585</name>
</gene>
<dbReference type="InterPro" id="IPR013216">
    <property type="entry name" value="Methyltransf_11"/>
</dbReference>
<keyword evidence="4" id="KW-1185">Reference proteome</keyword>
<evidence type="ECO:0000313" key="3">
    <source>
        <dbReference type="EMBL" id="WOD17059.1"/>
    </source>
</evidence>
<dbReference type="RefSeq" id="WP_317019643.1">
    <property type="nucleotide sequence ID" value="NZ_CP136512.1"/>
</dbReference>
<dbReference type="PANTHER" id="PTHR44068:SF11">
    <property type="entry name" value="GERANYL DIPHOSPHATE 2-C-METHYLTRANSFERASE"/>
    <property type="match status" value="1"/>
</dbReference>
<keyword evidence="1" id="KW-0808">Transferase</keyword>
<dbReference type="CDD" id="cd02440">
    <property type="entry name" value="AdoMet_MTases"/>
    <property type="match status" value="1"/>
</dbReference>
<dbReference type="InterPro" id="IPR029063">
    <property type="entry name" value="SAM-dependent_MTases_sf"/>
</dbReference>
<evidence type="ECO:0000256" key="1">
    <source>
        <dbReference type="ARBA" id="ARBA00022679"/>
    </source>
</evidence>
<dbReference type="Pfam" id="PF08241">
    <property type="entry name" value="Methyltransf_11"/>
    <property type="match status" value="1"/>
</dbReference>
<evidence type="ECO:0000313" key="4">
    <source>
        <dbReference type="Proteomes" id="UP001302652"/>
    </source>
</evidence>
<name>A0ABZ0EIL7_9BURK</name>
<dbReference type="Proteomes" id="UP001302652">
    <property type="component" value="Chromosome 2"/>
</dbReference>
<keyword evidence="3" id="KW-0489">Methyltransferase</keyword>